<comment type="subcellular location">
    <subcellularLocation>
        <location evidence="1">Membrane</location>
        <topology evidence="1">Single-pass type I membrane protein</topology>
    </subcellularLocation>
</comment>
<dbReference type="InterPro" id="IPR031152">
    <property type="entry name" value="PLXDC"/>
</dbReference>
<gene>
    <name evidence="7" type="ORF">CLODIP_2_CD11923</name>
</gene>
<sequence length="358" mass="42125">MGKAQFYERLLFILIITTAAFLVSGIAPAEKDDEIKEKLWDYETDKYFSMYMQYVNNSNSVVSFFWKDMTDEEDVIMLTNDQFDNEMVLIELPFEIQLFGTHFTRIVLTTQGTIKSADPSVDWTIAPLNAKFGMSRTNILYLLKKHFLYVQWYGFQFKNKKFEHHSFSFQVRLSASGEIDFVYKRVPMNLLYLRKKCIYCLEEKYGVMYRHHEVFEVPPYNEAYELGFSMDFEKYPIRHGIEVSFFPADSPKEAVRCAWCPAIEKCSSTRDSLQHVWKENKCDANHIYDQNSCFFHSKGFKREKVVKICYTIPSEWLRERIQSRNQPNQAQGNNQAGDQNNDQQDGDINTSQNAETEL</sequence>
<feature type="chain" id="PRO_5035767413" evidence="6">
    <location>
        <begin position="26"/>
        <end position="358"/>
    </location>
</feature>
<protein>
    <submittedName>
        <fullName evidence="7">Uncharacterized protein</fullName>
    </submittedName>
</protein>
<evidence type="ECO:0000256" key="1">
    <source>
        <dbReference type="ARBA" id="ARBA00004479"/>
    </source>
</evidence>
<comment type="caution">
    <text evidence="7">The sequence shown here is derived from an EMBL/GenBank/DDBJ whole genome shotgun (WGS) entry which is preliminary data.</text>
</comment>
<keyword evidence="2" id="KW-0812">Transmembrane</keyword>
<proteinExistence type="predicted"/>
<keyword evidence="4" id="KW-0472">Membrane</keyword>
<feature type="compositionally biased region" description="Low complexity" evidence="5">
    <location>
        <begin position="325"/>
        <end position="349"/>
    </location>
</feature>
<accession>A0A8S1DC29</accession>
<feature type="signal peptide" evidence="6">
    <location>
        <begin position="1"/>
        <end position="25"/>
    </location>
</feature>
<organism evidence="7 8">
    <name type="scientific">Cloeon dipterum</name>
    <dbReference type="NCBI Taxonomy" id="197152"/>
    <lineage>
        <taxon>Eukaryota</taxon>
        <taxon>Metazoa</taxon>
        <taxon>Ecdysozoa</taxon>
        <taxon>Arthropoda</taxon>
        <taxon>Hexapoda</taxon>
        <taxon>Insecta</taxon>
        <taxon>Pterygota</taxon>
        <taxon>Palaeoptera</taxon>
        <taxon>Ephemeroptera</taxon>
        <taxon>Pisciforma</taxon>
        <taxon>Baetidae</taxon>
        <taxon>Cloeon</taxon>
    </lineage>
</organism>
<dbReference type="Proteomes" id="UP000494165">
    <property type="component" value="Unassembled WGS sequence"/>
</dbReference>
<evidence type="ECO:0000256" key="4">
    <source>
        <dbReference type="ARBA" id="ARBA00022989"/>
    </source>
</evidence>
<dbReference type="PANTHER" id="PTHR13055">
    <property type="entry name" value="TUMOR ENDOTHELIAL MARKER 7 RELATED"/>
    <property type="match status" value="1"/>
</dbReference>
<feature type="region of interest" description="Disordered" evidence="5">
    <location>
        <begin position="325"/>
        <end position="358"/>
    </location>
</feature>
<evidence type="ECO:0000313" key="7">
    <source>
        <dbReference type="EMBL" id="CAB3381085.1"/>
    </source>
</evidence>
<dbReference type="PANTHER" id="PTHR13055:SF12">
    <property type="entry name" value="LD40707P"/>
    <property type="match status" value="1"/>
</dbReference>
<evidence type="ECO:0000256" key="2">
    <source>
        <dbReference type="ARBA" id="ARBA00022692"/>
    </source>
</evidence>
<reference evidence="7 8" key="1">
    <citation type="submission" date="2020-04" db="EMBL/GenBank/DDBJ databases">
        <authorList>
            <person name="Alioto T."/>
            <person name="Alioto T."/>
            <person name="Gomez Garrido J."/>
        </authorList>
    </citation>
    <scope>NUCLEOTIDE SEQUENCE [LARGE SCALE GENOMIC DNA]</scope>
</reference>
<evidence type="ECO:0000313" key="8">
    <source>
        <dbReference type="Proteomes" id="UP000494165"/>
    </source>
</evidence>
<evidence type="ECO:0000256" key="3">
    <source>
        <dbReference type="ARBA" id="ARBA00022729"/>
    </source>
</evidence>
<keyword evidence="3 6" id="KW-0732">Signal</keyword>
<keyword evidence="4" id="KW-1133">Transmembrane helix</keyword>
<dbReference type="EMBL" id="CADEPI010000224">
    <property type="protein sequence ID" value="CAB3381085.1"/>
    <property type="molecule type" value="Genomic_DNA"/>
</dbReference>
<keyword evidence="8" id="KW-1185">Reference proteome</keyword>
<name>A0A8S1DC29_9INSE</name>
<dbReference type="AlphaFoldDB" id="A0A8S1DC29"/>
<dbReference type="GO" id="GO:0016020">
    <property type="term" value="C:membrane"/>
    <property type="evidence" value="ECO:0007669"/>
    <property type="project" value="UniProtKB-SubCell"/>
</dbReference>
<evidence type="ECO:0000256" key="5">
    <source>
        <dbReference type="SAM" id="MobiDB-lite"/>
    </source>
</evidence>
<evidence type="ECO:0000256" key="6">
    <source>
        <dbReference type="SAM" id="SignalP"/>
    </source>
</evidence>